<dbReference type="InterPro" id="IPR017853">
    <property type="entry name" value="GH"/>
</dbReference>
<keyword evidence="6" id="KW-0732">Signal</keyword>
<dbReference type="EC" id="3.2.1.20" evidence="3"/>
<dbReference type="GO" id="GO:0004558">
    <property type="term" value="F:alpha-1,4-glucosidase activity"/>
    <property type="evidence" value="ECO:0007669"/>
    <property type="project" value="UniProtKB-EC"/>
</dbReference>
<sequence>MNFKICLLFCATLVNGGILKHHIVLTSEESTTDDGWWKNAIFYQIYPRSFMDSDGDGYGDLQGIISKLDHLKDMGIDAAWLSPIYPSPGVDQGYDISDYRDVDPMFGNLSDLKELIEKAHELGIKIIMDFVPNHTSDKHDWFLQSVAKNDTFADFYIWKDGGTDGVPPNNWISIFGDSAWTYSDTRKQFYLHQFASAQPDLNYRNPAVVKAMKEVLIYWLDFGVDGFRMDAVPYLFEDENFPDEPLSGADGMSSNQYGYLKHIYTSNLEQTYDMIYQFRAVLDNYNRDKNVTYSRIMMTEAYTKTMSQTFAYYGNNTVDGAHFTFNFNLITSDSSADNIINAVNKWLSNIPQKYVSNWVLGNHDQHRVASRLGIHNVDALNMLTAFLPGIQVTYMGEEIGMEDGAVTCGQGHDPQAIKNCSTFNETSRDFERTPYQWDSSFNAGFSKNSTTWLPVSEKYKTTNLLDGNSAKIRSHYNVYKSMVQFRQHFKGITHDEVALLKLSDDVMMINRTTNKGEFVYLFNSGNGIETVNVHNSSFNFVVLVTDVNSQFSMGDNLPQSVTLMPHECIILKAQSTSTSSAMKAFSSTLMGTVLFIVFMFK</sequence>
<dbReference type="InterPro" id="IPR006047">
    <property type="entry name" value="GH13_cat_dom"/>
</dbReference>
<dbReference type="PANTHER" id="PTHR10357">
    <property type="entry name" value="ALPHA-AMYLASE FAMILY MEMBER"/>
    <property type="match status" value="1"/>
</dbReference>
<evidence type="ECO:0000259" key="7">
    <source>
        <dbReference type="SMART" id="SM00642"/>
    </source>
</evidence>
<evidence type="ECO:0000313" key="8">
    <source>
        <dbReference type="EMBL" id="CAG9762462.1"/>
    </source>
</evidence>
<evidence type="ECO:0000256" key="3">
    <source>
        <dbReference type="ARBA" id="ARBA00012741"/>
    </source>
</evidence>
<reference evidence="8" key="1">
    <citation type="submission" date="2022-01" db="EMBL/GenBank/DDBJ databases">
        <authorList>
            <person name="King R."/>
        </authorList>
    </citation>
    <scope>NUCLEOTIDE SEQUENCE</scope>
</reference>
<accession>A0A9N9ME40</accession>
<dbReference type="GO" id="GO:0005975">
    <property type="term" value="P:carbohydrate metabolic process"/>
    <property type="evidence" value="ECO:0007669"/>
    <property type="project" value="InterPro"/>
</dbReference>
<dbReference type="SUPFAM" id="SSF51445">
    <property type="entry name" value="(Trans)glycosidases"/>
    <property type="match status" value="1"/>
</dbReference>
<dbReference type="Gene3D" id="3.90.400.10">
    <property type="entry name" value="Oligo-1,6-glucosidase, Domain 2"/>
    <property type="match status" value="1"/>
</dbReference>
<feature type="domain" description="Glycosyl hydrolase family 13 catalytic" evidence="7">
    <location>
        <begin position="44"/>
        <end position="432"/>
    </location>
</feature>
<name>A0A9N9ME40_9CUCU</name>
<dbReference type="Pfam" id="PF00128">
    <property type="entry name" value="Alpha-amylase"/>
    <property type="match status" value="1"/>
</dbReference>
<dbReference type="Proteomes" id="UP001152799">
    <property type="component" value="Chromosome 11"/>
</dbReference>
<protein>
    <recommendedName>
        <fullName evidence="3">alpha-glucosidase</fullName>
        <ecNumber evidence="3">3.2.1.20</ecNumber>
    </recommendedName>
</protein>
<dbReference type="EMBL" id="OU892287">
    <property type="protein sequence ID" value="CAG9762462.1"/>
    <property type="molecule type" value="Genomic_DNA"/>
</dbReference>
<dbReference type="OrthoDB" id="1740265at2759"/>
<comment type="catalytic activity">
    <reaction evidence="1">
        <text>Hydrolysis of terminal, non-reducing (1-&gt;4)-linked alpha-D-glucose residues with release of alpha-D-glucose.</text>
        <dbReference type="EC" id="3.2.1.20"/>
    </reaction>
</comment>
<feature type="chain" id="PRO_5040441016" description="alpha-glucosidase" evidence="6">
    <location>
        <begin position="17"/>
        <end position="601"/>
    </location>
</feature>
<organism evidence="8 9">
    <name type="scientific">Ceutorhynchus assimilis</name>
    <name type="common">cabbage seed weevil</name>
    <dbReference type="NCBI Taxonomy" id="467358"/>
    <lineage>
        <taxon>Eukaryota</taxon>
        <taxon>Metazoa</taxon>
        <taxon>Ecdysozoa</taxon>
        <taxon>Arthropoda</taxon>
        <taxon>Hexapoda</taxon>
        <taxon>Insecta</taxon>
        <taxon>Pterygota</taxon>
        <taxon>Neoptera</taxon>
        <taxon>Endopterygota</taxon>
        <taxon>Coleoptera</taxon>
        <taxon>Polyphaga</taxon>
        <taxon>Cucujiformia</taxon>
        <taxon>Curculionidae</taxon>
        <taxon>Ceutorhynchinae</taxon>
        <taxon>Ceutorhynchus</taxon>
    </lineage>
</organism>
<dbReference type="FunFam" id="3.90.400.10:FF:000001">
    <property type="entry name" value="Maltase A3, isoform A"/>
    <property type="match status" value="1"/>
</dbReference>
<dbReference type="InterPro" id="IPR045857">
    <property type="entry name" value="O16G_dom_2"/>
</dbReference>
<dbReference type="CDD" id="cd11328">
    <property type="entry name" value="AmyAc_maltase"/>
    <property type="match status" value="1"/>
</dbReference>
<evidence type="ECO:0000256" key="4">
    <source>
        <dbReference type="ARBA" id="ARBA00023180"/>
    </source>
</evidence>
<keyword evidence="9" id="KW-1185">Reference proteome</keyword>
<dbReference type="PANTHER" id="PTHR10357:SF179">
    <property type="entry name" value="NEUTRAL AND BASIC AMINO ACID TRANSPORT PROTEIN RBAT"/>
    <property type="match status" value="1"/>
</dbReference>
<dbReference type="SMART" id="SM00642">
    <property type="entry name" value="Aamy"/>
    <property type="match status" value="1"/>
</dbReference>
<keyword evidence="5" id="KW-0326">Glycosidase</keyword>
<evidence type="ECO:0000256" key="1">
    <source>
        <dbReference type="ARBA" id="ARBA00001657"/>
    </source>
</evidence>
<evidence type="ECO:0000256" key="2">
    <source>
        <dbReference type="ARBA" id="ARBA00008061"/>
    </source>
</evidence>
<comment type="similarity">
    <text evidence="2">Belongs to the glycosyl hydrolase 13 family.</text>
</comment>
<keyword evidence="5" id="KW-0378">Hydrolase</keyword>
<gene>
    <name evidence="8" type="ORF">CEUTPL_LOCUS3141</name>
</gene>
<proteinExistence type="inferred from homology"/>
<feature type="signal peptide" evidence="6">
    <location>
        <begin position="1"/>
        <end position="16"/>
    </location>
</feature>
<evidence type="ECO:0000256" key="6">
    <source>
        <dbReference type="SAM" id="SignalP"/>
    </source>
</evidence>
<dbReference type="Gene3D" id="3.20.20.80">
    <property type="entry name" value="Glycosidases"/>
    <property type="match status" value="1"/>
</dbReference>
<keyword evidence="4" id="KW-0325">Glycoprotein</keyword>
<dbReference type="AlphaFoldDB" id="A0A9N9ME40"/>
<evidence type="ECO:0000313" key="9">
    <source>
        <dbReference type="Proteomes" id="UP001152799"/>
    </source>
</evidence>
<evidence type="ECO:0000256" key="5">
    <source>
        <dbReference type="ARBA" id="ARBA00023295"/>
    </source>
</evidence>